<accession>D2A1R6</accession>
<feature type="region of interest" description="Disordered" evidence="1">
    <location>
        <begin position="115"/>
        <end position="146"/>
    </location>
</feature>
<protein>
    <submittedName>
        <fullName evidence="3">Uncharacterized protein</fullName>
    </submittedName>
</protein>
<dbReference type="EMBL" id="KQ971338">
    <property type="protein sequence ID" value="EFA02116.1"/>
    <property type="molecule type" value="Genomic_DNA"/>
</dbReference>
<name>D2A1R6_TRICA</name>
<dbReference type="Proteomes" id="UP000007266">
    <property type="component" value="Linkage group 4"/>
</dbReference>
<feature type="signal peptide" evidence="2">
    <location>
        <begin position="1"/>
        <end position="15"/>
    </location>
</feature>
<keyword evidence="4" id="KW-1185">Reference proteome</keyword>
<dbReference type="HOGENOM" id="CLU_714422_0_0_1"/>
<dbReference type="InParanoid" id="D2A1R6"/>
<reference evidence="3 4" key="1">
    <citation type="journal article" date="2008" name="Nature">
        <title>The genome of the model beetle and pest Tribolium castaneum.</title>
        <authorList>
            <consortium name="Tribolium Genome Sequencing Consortium"/>
            <person name="Richards S."/>
            <person name="Gibbs R.A."/>
            <person name="Weinstock G.M."/>
            <person name="Brown S.J."/>
            <person name="Denell R."/>
            <person name="Beeman R.W."/>
            <person name="Gibbs R."/>
            <person name="Beeman R.W."/>
            <person name="Brown S.J."/>
            <person name="Bucher G."/>
            <person name="Friedrich M."/>
            <person name="Grimmelikhuijzen C.J."/>
            <person name="Klingler M."/>
            <person name="Lorenzen M."/>
            <person name="Richards S."/>
            <person name="Roth S."/>
            <person name="Schroder R."/>
            <person name="Tautz D."/>
            <person name="Zdobnov E.M."/>
            <person name="Muzny D."/>
            <person name="Gibbs R.A."/>
            <person name="Weinstock G.M."/>
            <person name="Attaway T."/>
            <person name="Bell S."/>
            <person name="Buhay C.J."/>
            <person name="Chandrabose M.N."/>
            <person name="Chavez D."/>
            <person name="Clerk-Blankenburg K.P."/>
            <person name="Cree A."/>
            <person name="Dao M."/>
            <person name="Davis C."/>
            <person name="Chacko J."/>
            <person name="Dinh H."/>
            <person name="Dugan-Rocha S."/>
            <person name="Fowler G."/>
            <person name="Garner T.T."/>
            <person name="Garnes J."/>
            <person name="Gnirke A."/>
            <person name="Hawes A."/>
            <person name="Hernandez J."/>
            <person name="Hines S."/>
            <person name="Holder M."/>
            <person name="Hume J."/>
            <person name="Jhangiani S.N."/>
            <person name="Joshi V."/>
            <person name="Khan Z.M."/>
            <person name="Jackson L."/>
            <person name="Kovar C."/>
            <person name="Kowis A."/>
            <person name="Lee S."/>
            <person name="Lewis L.R."/>
            <person name="Margolis J."/>
            <person name="Morgan M."/>
            <person name="Nazareth L.V."/>
            <person name="Nguyen N."/>
            <person name="Okwuonu G."/>
            <person name="Parker D."/>
            <person name="Richards S."/>
            <person name="Ruiz S.J."/>
            <person name="Santibanez J."/>
            <person name="Savard J."/>
            <person name="Scherer S.E."/>
            <person name="Schneider B."/>
            <person name="Sodergren E."/>
            <person name="Tautz D."/>
            <person name="Vattahil S."/>
            <person name="Villasana D."/>
            <person name="White C.S."/>
            <person name="Wright R."/>
            <person name="Park Y."/>
            <person name="Beeman R.W."/>
            <person name="Lord J."/>
            <person name="Oppert B."/>
            <person name="Lorenzen M."/>
            <person name="Brown S."/>
            <person name="Wang L."/>
            <person name="Savard J."/>
            <person name="Tautz D."/>
            <person name="Richards S."/>
            <person name="Weinstock G."/>
            <person name="Gibbs R.A."/>
            <person name="Liu Y."/>
            <person name="Worley K."/>
            <person name="Weinstock G."/>
            <person name="Elsik C.G."/>
            <person name="Reese J.T."/>
            <person name="Elhaik E."/>
            <person name="Landan G."/>
            <person name="Graur D."/>
            <person name="Arensburger P."/>
            <person name="Atkinson P."/>
            <person name="Beeman R.W."/>
            <person name="Beidler J."/>
            <person name="Brown S.J."/>
            <person name="Demuth J.P."/>
            <person name="Drury D.W."/>
            <person name="Du Y.Z."/>
            <person name="Fujiwara H."/>
            <person name="Lorenzen M."/>
            <person name="Maselli V."/>
            <person name="Osanai M."/>
            <person name="Park Y."/>
            <person name="Robertson H.M."/>
            <person name="Tu Z."/>
            <person name="Wang J.J."/>
            <person name="Wang S."/>
            <person name="Richards S."/>
            <person name="Song H."/>
            <person name="Zhang L."/>
            <person name="Sodergren E."/>
            <person name="Werner D."/>
            <person name="Stanke M."/>
            <person name="Morgenstern B."/>
            <person name="Solovyev V."/>
            <person name="Kosarev P."/>
            <person name="Brown G."/>
            <person name="Chen H.C."/>
            <person name="Ermolaeva O."/>
            <person name="Hlavina W."/>
            <person name="Kapustin Y."/>
            <person name="Kiryutin B."/>
            <person name="Kitts P."/>
            <person name="Maglott D."/>
            <person name="Pruitt K."/>
            <person name="Sapojnikov V."/>
            <person name="Souvorov A."/>
            <person name="Mackey A.J."/>
            <person name="Waterhouse R.M."/>
            <person name="Wyder S."/>
            <person name="Zdobnov E.M."/>
            <person name="Zdobnov E.M."/>
            <person name="Wyder S."/>
            <person name="Kriventseva E.V."/>
            <person name="Kadowaki T."/>
            <person name="Bork P."/>
            <person name="Aranda M."/>
            <person name="Bao R."/>
            <person name="Beermann A."/>
            <person name="Berns N."/>
            <person name="Bolognesi R."/>
            <person name="Bonneton F."/>
            <person name="Bopp D."/>
            <person name="Brown S.J."/>
            <person name="Bucher G."/>
            <person name="Butts T."/>
            <person name="Chaumot A."/>
            <person name="Denell R.E."/>
            <person name="Ferrier D.E."/>
            <person name="Friedrich M."/>
            <person name="Gordon C.M."/>
            <person name="Jindra M."/>
            <person name="Klingler M."/>
            <person name="Lan Q."/>
            <person name="Lattorff H.M."/>
            <person name="Laudet V."/>
            <person name="von Levetsow C."/>
            <person name="Liu Z."/>
            <person name="Lutz R."/>
            <person name="Lynch J.A."/>
            <person name="da Fonseca R.N."/>
            <person name="Posnien N."/>
            <person name="Reuter R."/>
            <person name="Roth S."/>
            <person name="Savard J."/>
            <person name="Schinko J.B."/>
            <person name="Schmitt C."/>
            <person name="Schoppmeier M."/>
            <person name="Schroder R."/>
            <person name="Shippy T.D."/>
            <person name="Simonnet F."/>
            <person name="Marques-Souza H."/>
            <person name="Tautz D."/>
            <person name="Tomoyasu Y."/>
            <person name="Trauner J."/>
            <person name="Van der Zee M."/>
            <person name="Vervoort M."/>
            <person name="Wittkopp N."/>
            <person name="Wimmer E.A."/>
            <person name="Yang X."/>
            <person name="Jones A.K."/>
            <person name="Sattelle D.B."/>
            <person name="Ebert P.R."/>
            <person name="Nelson D."/>
            <person name="Scott J.G."/>
            <person name="Beeman R.W."/>
            <person name="Muthukrishnan S."/>
            <person name="Kramer K.J."/>
            <person name="Arakane Y."/>
            <person name="Beeman R.W."/>
            <person name="Zhu Q."/>
            <person name="Hogenkamp D."/>
            <person name="Dixit R."/>
            <person name="Oppert B."/>
            <person name="Jiang H."/>
            <person name="Zou Z."/>
            <person name="Marshall J."/>
            <person name="Elpidina E."/>
            <person name="Vinokurov K."/>
            <person name="Oppert C."/>
            <person name="Zou Z."/>
            <person name="Evans J."/>
            <person name="Lu Z."/>
            <person name="Zhao P."/>
            <person name="Sumathipala N."/>
            <person name="Altincicek B."/>
            <person name="Vilcinskas A."/>
            <person name="Williams M."/>
            <person name="Hultmark D."/>
            <person name="Hetru C."/>
            <person name="Jiang H."/>
            <person name="Grimmelikhuijzen C.J."/>
            <person name="Hauser F."/>
            <person name="Cazzamali G."/>
            <person name="Williamson M."/>
            <person name="Park Y."/>
            <person name="Li B."/>
            <person name="Tanaka Y."/>
            <person name="Predel R."/>
            <person name="Neupert S."/>
            <person name="Schachtner J."/>
            <person name="Verleyen P."/>
            <person name="Raible F."/>
            <person name="Bork P."/>
            <person name="Friedrich M."/>
            <person name="Walden K.K."/>
            <person name="Robertson H.M."/>
            <person name="Angeli S."/>
            <person name="Foret S."/>
            <person name="Bucher G."/>
            <person name="Schuetz S."/>
            <person name="Maleszka R."/>
            <person name="Wimmer E.A."/>
            <person name="Beeman R.W."/>
            <person name="Lorenzen M."/>
            <person name="Tomoyasu Y."/>
            <person name="Miller S.C."/>
            <person name="Grossmann D."/>
            <person name="Bucher G."/>
        </authorList>
    </citation>
    <scope>NUCLEOTIDE SEQUENCE [LARGE SCALE GENOMIC DNA]</scope>
    <source>
        <strain evidence="3 4">Georgia GA2</strain>
    </source>
</reference>
<dbReference type="KEGG" id="tca:103312520"/>
<keyword evidence="2" id="KW-0732">Signal</keyword>
<dbReference type="AlphaFoldDB" id="D2A1R6"/>
<evidence type="ECO:0000313" key="4">
    <source>
        <dbReference type="Proteomes" id="UP000007266"/>
    </source>
</evidence>
<feature type="chain" id="PRO_5012045174" evidence="2">
    <location>
        <begin position="16"/>
        <end position="387"/>
    </location>
</feature>
<gene>
    <name evidence="3" type="primary">AUGUSTUS-3.0.2_07762</name>
    <name evidence="3" type="ORF">TcasGA2_TC007762</name>
</gene>
<dbReference type="OrthoDB" id="6760992at2759"/>
<evidence type="ECO:0000313" key="3">
    <source>
        <dbReference type="EMBL" id="EFA02116.1"/>
    </source>
</evidence>
<evidence type="ECO:0000256" key="2">
    <source>
        <dbReference type="SAM" id="SignalP"/>
    </source>
</evidence>
<evidence type="ECO:0000256" key="1">
    <source>
        <dbReference type="SAM" id="MobiDB-lite"/>
    </source>
</evidence>
<organism evidence="3 4">
    <name type="scientific">Tribolium castaneum</name>
    <name type="common">Red flour beetle</name>
    <dbReference type="NCBI Taxonomy" id="7070"/>
    <lineage>
        <taxon>Eukaryota</taxon>
        <taxon>Metazoa</taxon>
        <taxon>Ecdysozoa</taxon>
        <taxon>Arthropoda</taxon>
        <taxon>Hexapoda</taxon>
        <taxon>Insecta</taxon>
        <taxon>Pterygota</taxon>
        <taxon>Neoptera</taxon>
        <taxon>Endopterygota</taxon>
        <taxon>Coleoptera</taxon>
        <taxon>Polyphaga</taxon>
        <taxon>Cucujiformia</taxon>
        <taxon>Tenebrionidae</taxon>
        <taxon>Tenebrionidae incertae sedis</taxon>
        <taxon>Tribolium</taxon>
    </lineage>
</organism>
<proteinExistence type="predicted"/>
<sequence>MKSLVFLLPLVLSTASNPLRQPKEIAQRRQLLGYVNNIVHENPNYPDQAAQSSVKVNFNTDQRQIYNYQQQQQQQPEQSQLFNVGYSVRFTNNNNNRPTIKQTRSNNLENAEIITGTRKQNEEVQSPQDFISSKKHKISGIKPKPQVVSSFPNPKILLTQANLSPATQKYYKALEQAKPQIANVQDLQQKYSWRNLSPGVEIIKSTEVPTVKYTRTETGFDHVKALGRSQDFDQSNAVENQQNVLYFARPQQQQQVPLVAKYQIDTSLLREQVPIQVDARFVNEEMRKLGLYANPNVNQPVQEVNYLQQAYRTIPDSSQLRPVQIVYQQQEPEQNRFQYKIYGKPQPINRQAEEPVLRQPRFLKDLYTNMRPPPFDSTYQRIVRVYK</sequence>
<reference evidence="3 4" key="2">
    <citation type="journal article" date="2010" name="Nucleic Acids Res.">
        <title>BeetleBase in 2010: revisions to provide comprehensive genomic information for Tribolium castaneum.</title>
        <authorList>
            <person name="Kim H.S."/>
            <person name="Murphy T."/>
            <person name="Xia J."/>
            <person name="Caragea D."/>
            <person name="Park Y."/>
            <person name="Beeman R.W."/>
            <person name="Lorenzen M.D."/>
            <person name="Butcher S."/>
            <person name="Manak J.R."/>
            <person name="Brown S.J."/>
        </authorList>
    </citation>
    <scope>GENOME REANNOTATION</scope>
    <source>
        <strain evidence="3 4">Georgia GA2</strain>
    </source>
</reference>